<dbReference type="WBParaSite" id="ES5_v2.g14178.t1">
    <property type="protein sequence ID" value="ES5_v2.g14178.t1"/>
    <property type="gene ID" value="ES5_v2.g14178"/>
</dbReference>
<sequence length="260" mass="27363">MFLPYLLSLTGFLTSNCPEGTTPALSNPNLCYYFGTQRLPYMNAEESCVSQDGHLTTTHSVAEDIYLSQRAGLNFNSTTTSDFWFGANKMSGDWAWIDGSDFNFSHWDSSEPQNQSDTICGALSLAGGKWSAQDCFKVKPYICPSETPGTEPTSTNAPTGSPDTPLTTSSETTTTDSTGPSQTPATGSTDSSETPTNVSDGPTDSPTTVTNGSNETPATPSTDDSTESGETSPTVASPLSESTSNESPETSSAETETPDV</sequence>
<evidence type="ECO:0000313" key="1">
    <source>
        <dbReference type="Proteomes" id="UP000887579"/>
    </source>
</evidence>
<proteinExistence type="predicted"/>
<reference evidence="2" key="1">
    <citation type="submission" date="2022-11" db="UniProtKB">
        <authorList>
            <consortium name="WormBaseParasite"/>
        </authorList>
    </citation>
    <scope>IDENTIFICATION</scope>
</reference>
<organism evidence="1 2">
    <name type="scientific">Panagrolaimus sp. ES5</name>
    <dbReference type="NCBI Taxonomy" id="591445"/>
    <lineage>
        <taxon>Eukaryota</taxon>
        <taxon>Metazoa</taxon>
        <taxon>Ecdysozoa</taxon>
        <taxon>Nematoda</taxon>
        <taxon>Chromadorea</taxon>
        <taxon>Rhabditida</taxon>
        <taxon>Tylenchina</taxon>
        <taxon>Panagrolaimomorpha</taxon>
        <taxon>Panagrolaimoidea</taxon>
        <taxon>Panagrolaimidae</taxon>
        <taxon>Panagrolaimus</taxon>
    </lineage>
</organism>
<name>A0AC34FAL0_9BILA</name>
<dbReference type="Proteomes" id="UP000887579">
    <property type="component" value="Unplaced"/>
</dbReference>
<protein>
    <submittedName>
        <fullName evidence="2">C-type lectin domain-containing protein</fullName>
    </submittedName>
</protein>
<accession>A0AC34FAL0</accession>
<evidence type="ECO:0000313" key="2">
    <source>
        <dbReference type="WBParaSite" id="ES5_v2.g14178.t1"/>
    </source>
</evidence>